<sequence>MHLSCILTTAIWTLLIHQVPVTALVGSDAALTGVMSLEFLHLVGADRSVIDQYRFLRGNDVSEEDDEERGFSTEDAKAFITKLVKMKTISDLWKVDDLTKLDKILDAAGDHMESKFRFAQRNKLGADDLANELKNFPELDESFRARVVELYSNYLKSG</sequence>
<evidence type="ECO:0000256" key="1">
    <source>
        <dbReference type="ARBA" id="ARBA00004613"/>
    </source>
</evidence>
<dbReference type="EMBL" id="NBNE01005274">
    <property type="protein sequence ID" value="OWZ03877.1"/>
    <property type="molecule type" value="Genomic_DNA"/>
</dbReference>
<keyword evidence="3 5" id="KW-0964">Secreted</keyword>
<evidence type="ECO:0000313" key="6">
    <source>
        <dbReference type="EMBL" id="OWZ03877.1"/>
    </source>
</evidence>
<proteinExistence type="inferred from homology"/>
<protein>
    <recommendedName>
        <fullName evidence="5">RxLR effector protein</fullName>
    </recommendedName>
</protein>
<evidence type="ECO:0000313" key="7">
    <source>
        <dbReference type="Proteomes" id="UP000198211"/>
    </source>
</evidence>
<comment type="subcellular location">
    <subcellularLocation>
        <location evidence="1 5">Secreted</location>
    </subcellularLocation>
</comment>
<evidence type="ECO:0000256" key="5">
    <source>
        <dbReference type="RuleBase" id="RU367124"/>
    </source>
</evidence>
<name>A0A225VGG9_9STRA</name>
<organism evidence="6 7">
    <name type="scientific">Phytophthora megakarya</name>
    <dbReference type="NCBI Taxonomy" id="4795"/>
    <lineage>
        <taxon>Eukaryota</taxon>
        <taxon>Sar</taxon>
        <taxon>Stramenopiles</taxon>
        <taxon>Oomycota</taxon>
        <taxon>Peronosporomycetes</taxon>
        <taxon>Peronosporales</taxon>
        <taxon>Peronosporaceae</taxon>
        <taxon>Phytophthora</taxon>
    </lineage>
</organism>
<accession>A0A225VGG9</accession>
<dbReference type="Proteomes" id="UP000198211">
    <property type="component" value="Unassembled WGS sequence"/>
</dbReference>
<dbReference type="AlphaFoldDB" id="A0A225VGG9"/>
<comment type="similarity">
    <text evidence="2 5">Belongs to the RxLR effector family.</text>
</comment>
<comment type="domain">
    <text evidence="5">The RxLR-dEER motif acts to carry the protein into the host cell cytoplasm through binding to cell surface phosphatidylinositol-3-phosphate.</text>
</comment>
<evidence type="ECO:0000256" key="3">
    <source>
        <dbReference type="ARBA" id="ARBA00022525"/>
    </source>
</evidence>
<reference evidence="7" key="1">
    <citation type="submission" date="2017-03" db="EMBL/GenBank/DDBJ databases">
        <title>Phytopthora megakarya and P. palmivora, two closely related causual agents of cacao black pod achieved similar genome size and gene model numbers by different mechanisms.</title>
        <authorList>
            <person name="Ali S."/>
            <person name="Shao J."/>
            <person name="Larry D.J."/>
            <person name="Kronmiller B."/>
            <person name="Shen D."/>
            <person name="Strem M.D."/>
            <person name="Melnick R.L."/>
            <person name="Guiltinan M.J."/>
            <person name="Tyler B.M."/>
            <person name="Meinhardt L.W."/>
            <person name="Bailey B.A."/>
        </authorList>
    </citation>
    <scope>NUCLEOTIDE SEQUENCE [LARGE SCALE GENOMIC DNA]</scope>
    <source>
        <strain evidence="7">zdho120</strain>
    </source>
</reference>
<keyword evidence="4 5" id="KW-0732">Signal</keyword>
<comment type="caution">
    <text evidence="6">The sequence shown here is derived from an EMBL/GenBank/DDBJ whole genome shotgun (WGS) entry which is preliminary data.</text>
</comment>
<feature type="chain" id="PRO_5044976062" description="RxLR effector protein" evidence="5">
    <location>
        <begin position="24"/>
        <end position="158"/>
    </location>
</feature>
<dbReference type="Pfam" id="PF16810">
    <property type="entry name" value="RXLR"/>
    <property type="match status" value="1"/>
</dbReference>
<dbReference type="InterPro" id="IPR031825">
    <property type="entry name" value="RXLR"/>
</dbReference>
<keyword evidence="7" id="KW-1185">Reference proteome</keyword>
<feature type="signal peptide" evidence="5">
    <location>
        <begin position="1"/>
        <end position="23"/>
    </location>
</feature>
<comment type="function">
    <text evidence="5">Effector that suppresses plant defense responses during pathogen infection.</text>
</comment>
<gene>
    <name evidence="6" type="ORF">PHMEG_00024318</name>
</gene>
<evidence type="ECO:0000256" key="2">
    <source>
        <dbReference type="ARBA" id="ARBA00010400"/>
    </source>
</evidence>
<evidence type="ECO:0000256" key="4">
    <source>
        <dbReference type="ARBA" id="ARBA00022729"/>
    </source>
</evidence>